<name>A0A1T4QDX9_9FUSO</name>
<keyword evidence="2" id="KW-1185">Reference proteome</keyword>
<organism evidence="1 2">
    <name type="scientific">Cetobacterium ceti</name>
    <dbReference type="NCBI Taxonomy" id="180163"/>
    <lineage>
        <taxon>Bacteria</taxon>
        <taxon>Fusobacteriati</taxon>
        <taxon>Fusobacteriota</taxon>
        <taxon>Fusobacteriia</taxon>
        <taxon>Fusobacteriales</taxon>
        <taxon>Fusobacteriaceae</taxon>
        <taxon>Cetobacterium</taxon>
    </lineage>
</organism>
<dbReference type="STRING" id="180163.SAMN02745174_02296"/>
<sequence>MLATEGVILTKAGSTIISKALELVKPIEFVHIKIGSGDINSLEQAKNLTDLVNDYKTINMSSIIRTDDTIRIRGSFTNENFTNQITIKEIGVFAKVGTDEPALFAYVNDGIGETIPAGNSGNLISRVRDLYIGITSETKAVISINKGIVYATIEDLEEGLNKKEDKFSKNSGFNKVKTDIVENDTNKVFTALGALNLKNWLVTNYTTLMNNIRGILETAIGTKLAHGGYGGTGQTLFNLIESAKTS</sequence>
<reference evidence="1 2" key="1">
    <citation type="submission" date="2017-02" db="EMBL/GenBank/DDBJ databases">
        <authorList>
            <person name="Peterson S.W."/>
        </authorList>
    </citation>
    <scope>NUCLEOTIDE SEQUENCE [LARGE SCALE GENOMIC DNA]</scope>
    <source>
        <strain evidence="1 2">ATCC 700028</strain>
    </source>
</reference>
<proteinExistence type="predicted"/>
<dbReference type="AlphaFoldDB" id="A0A1T4QDX9"/>
<feature type="non-terminal residue" evidence="1">
    <location>
        <position position="246"/>
    </location>
</feature>
<gene>
    <name evidence="1" type="ORF">SAMN02745174_02296</name>
</gene>
<evidence type="ECO:0000313" key="2">
    <source>
        <dbReference type="Proteomes" id="UP000191153"/>
    </source>
</evidence>
<accession>A0A1T4QDX9</accession>
<dbReference type="Proteomes" id="UP000191153">
    <property type="component" value="Unassembled WGS sequence"/>
</dbReference>
<evidence type="ECO:0000313" key="1">
    <source>
        <dbReference type="EMBL" id="SKA01949.1"/>
    </source>
</evidence>
<dbReference type="EMBL" id="FUWX01000021">
    <property type="protein sequence ID" value="SKA01949.1"/>
    <property type="molecule type" value="Genomic_DNA"/>
</dbReference>
<protein>
    <submittedName>
        <fullName evidence="1">Uncharacterized protein</fullName>
    </submittedName>
</protein>